<dbReference type="HAMAP" id="MF_01024">
    <property type="entry name" value="HisD"/>
    <property type="match status" value="1"/>
</dbReference>
<evidence type="ECO:0000256" key="10">
    <source>
        <dbReference type="PIRSR" id="PIRSR000099-1"/>
    </source>
</evidence>
<keyword evidence="8 11" id="KW-0520">NAD</keyword>
<feature type="binding site" evidence="8 11">
    <location>
        <position position="186"/>
    </location>
    <ligand>
        <name>NAD(+)</name>
        <dbReference type="ChEBI" id="CHEBI:57540"/>
    </ligand>
</feature>
<feature type="binding site" evidence="8 12">
    <location>
        <position position="415"/>
    </location>
    <ligand>
        <name>substrate</name>
    </ligand>
</feature>
<feature type="binding site" evidence="8 12">
    <location>
        <position position="323"/>
    </location>
    <ligand>
        <name>substrate</name>
    </ligand>
</feature>
<dbReference type="PROSITE" id="PS00611">
    <property type="entry name" value="HISOL_DEHYDROGENASE"/>
    <property type="match status" value="1"/>
</dbReference>
<feature type="active site" description="Proton acceptor" evidence="8 10">
    <location>
        <position position="323"/>
    </location>
</feature>
<dbReference type="Gene3D" id="3.40.50.1980">
    <property type="entry name" value="Nitrogenase molybdenum iron protein domain"/>
    <property type="match status" value="2"/>
</dbReference>
<dbReference type="InterPro" id="IPR001692">
    <property type="entry name" value="Histidinol_DH_CS"/>
</dbReference>
<dbReference type="InterPro" id="IPR012131">
    <property type="entry name" value="Hstdl_DH"/>
</dbReference>
<dbReference type="NCBIfam" id="TIGR00069">
    <property type="entry name" value="hisD"/>
    <property type="match status" value="1"/>
</dbReference>
<evidence type="ECO:0000313" key="16">
    <source>
        <dbReference type="Proteomes" id="UP000270219"/>
    </source>
</evidence>
<evidence type="ECO:0000256" key="12">
    <source>
        <dbReference type="PIRSR" id="PIRSR000099-3"/>
    </source>
</evidence>
<dbReference type="PRINTS" id="PR00083">
    <property type="entry name" value="HOLDHDRGNASE"/>
</dbReference>
<comment type="catalytic activity">
    <reaction evidence="7 8">
        <text>L-histidinol + 2 NAD(+) + H2O = L-histidine + 2 NADH + 3 H(+)</text>
        <dbReference type="Rhea" id="RHEA:20641"/>
        <dbReference type="ChEBI" id="CHEBI:15377"/>
        <dbReference type="ChEBI" id="CHEBI:15378"/>
        <dbReference type="ChEBI" id="CHEBI:57540"/>
        <dbReference type="ChEBI" id="CHEBI:57595"/>
        <dbReference type="ChEBI" id="CHEBI:57699"/>
        <dbReference type="ChEBI" id="CHEBI:57945"/>
        <dbReference type="EC" id="1.1.1.23"/>
    </reaction>
</comment>
<dbReference type="FunFam" id="3.40.50.1980:FF:000001">
    <property type="entry name" value="Histidinol dehydrogenase"/>
    <property type="match status" value="1"/>
</dbReference>
<evidence type="ECO:0000256" key="14">
    <source>
        <dbReference type="RuleBase" id="RU004175"/>
    </source>
</evidence>
<keyword evidence="8" id="KW-0368">Histidine biosynthesis</keyword>
<evidence type="ECO:0000256" key="7">
    <source>
        <dbReference type="ARBA" id="ARBA00049489"/>
    </source>
</evidence>
<evidence type="ECO:0000256" key="13">
    <source>
        <dbReference type="PIRSR" id="PIRSR000099-4"/>
    </source>
</evidence>
<dbReference type="Gene3D" id="1.20.5.1300">
    <property type="match status" value="1"/>
</dbReference>
<feature type="binding site" evidence="8 12">
    <location>
        <position position="356"/>
    </location>
    <ligand>
        <name>substrate</name>
    </ligand>
</feature>
<dbReference type="GO" id="GO:0000105">
    <property type="term" value="P:L-histidine biosynthetic process"/>
    <property type="evidence" value="ECO:0007669"/>
    <property type="project" value="UniProtKB-UniRule"/>
</dbReference>
<evidence type="ECO:0000256" key="8">
    <source>
        <dbReference type="HAMAP-Rule" id="MF_01024"/>
    </source>
</evidence>
<evidence type="ECO:0000256" key="4">
    <source>
        <dbReference type="ARBA" id="ARBA00022723"/>
    </source>
</evidence>
<sequence>MRILTAEEFFAERKQTSPTITNEEKLDRAVLDIIHNVRKQKDSALINYTEQFDGVTLDSLFVTEEEFEEAKTQVGDEFISALNEAKNNIQAFHEAQKEQTWFMEKDNDILLGQKVTPLDRVGVYIPGGKAAYPSSVLMDVIPAKIAGVKNIVITTPPQQDGKVSPYVLAAAELAGVNTVFKVGGAQAIAALAYGTETISKVDKIVGPGNAYVARAKKWVYGDVAIDMIAGPSEILVVADETAPVPYVAADLLSQAEHDESASAICVTTSAEQALLIKTEVNKQAEQLERKDIIKPSIQDNGKIIIAENLHAAFDVVNEIAPEHLELMIENPRDYVELVKHAGAIFMGHYSPEPLGDYFAGPNHTLPTNGTARFASPLGVYDFIKKSSIIQYSKDALLQSADSIITLANVEGLTAHANSIKIRKEEKNA</sequence>
<dbReference type="Proteomes" id="UP000270219">
    <property type="component" value="Unassembled WGS sequence"/>
</dbReference>
<evidence type="ECO:0000256" key="1">
    <source>
        <dbReference type="ARBA" id="ARBA00003850"/>
    </source>
</evidence>
<dbReference type="Pfam" id="PF00815">
    <property type="entry name" value="Histidinol_dh"/>
    <property type="match status" value="1"/>
</dbReference>
<dbReference type="GO" id="GO:0005829">
    <property type="term" value="C:cytosol"/>
    <property type="evidence" value="ECO:0007669"/>
    <property type="project" value="TreeGrafter"/>
</dbReference>
<dbReference type="SUPFAM" id="SSF53720">
    <property type="entry name" value="ALDH-like"/>
    <property type="match status" value="1"/>
</dbReference>
<feature type="binding site" evidence="8 11">
    <location>
        <position position="209"/>
    </location>
    <ligand>
        <name>NAD(+)</name>
        <dbReference type="ChEBI" id="CHEBI:57540"/>
    </ligand>
</feature>
<feature type="binding site" evidence="8 12">
    <location>
        <position position="410"/>
    </location>
    <ligand>
        <name>substrate</name>
    </ligand>
</feature>
<comment type="cofactor">
    <cofactor evidence="8 13">
        <name>Zn(2+)</name>
        <dbReference type="ChEBI" id="CHEBI:29105"/>
    </cofactor>
    <text evidence="8 13">Binds 1 zinc ion per subunit.</text>
</comment>
<dbReference type="CDD" id="cd06572">
    <property type="entry name" value="Histidinol_dh"/>
    <property type="match status" value="1"/>
</dbReference>
<name>A0A498D2Z1_9BACI</name>
<feature type="binding site" evidence="8 12">
    <location>
        <position position="232"/>
    </location>
    <ligand>
        <name>substrate</name>
    </ligand>
</feature>
<proteinExistence type="inferred from homology"/>
<accession>A0A498D2Z1</accession>
<dbReference type="UniPathway" id="UPA00031">
    <property type="reaction ID" value="UER00014"/>
</dbReference>
<evidence type="ECO:0000256" key="5">
    <source>
        <dbReference type="ARBA" id="ARBA00022833"/>
    </source>
</evidence>
<feature type="binding site" evidence="8 11">
    <location>
        <position position="124"/>
    </location>
    <ligand>
        <name>NAD(+)</name>
        <dbReference type="ChEBI" id="CHEBI:57540"/>
    </ligand>
</feature>
<gene>
    <name evidence="8 15" type="primary">hisD</name>
    <name evidence="15" type="ORF">D8M04_15990</name>
</gene>
<feature type="binding site" evidence="8 12">
    <location>
        <position position="257"/>
    </location>
    <ligand>
        <name>substrate</name>
    </ligand>
</feature>
<keyword evidence="6 8" id="KW-0560">Oxidoreductase</keyword>
<comment type="similarity">
    <text evidence="2 8 9 14">Belongs to the histidinol dehydrogenase family.</text>
</comment>
<dbReference type="GO" id="GO:0051287">
    <property type="term" value="F:NAD binding"/>
    <property type="evidence" value="ECO:0007669"/>
    <property type="project" value="InterPro"/>
</dbReference>
<organism evidence="15 16">
    <name type="scientific">Oceanobacillus piezotolerans</name>
    <dbReference type="NCBI Taxonomy" id="2448030"/>
    <lineage>
        <taxon>Bacteria</taxon>
        <taxon>Bacillati</taxon>
        <taxon>Bacillota</taxon>
        <taxon>Bacilli</taxon>
        <taxon>Bacillales</taxon>
        <taxon>Bacillaceae</taxon>
        <taxon>Oceanobacillus</taxon>
    </lineage>
</organism>
<dbReference type="EC" id="1.1.1.23" evidence="3 8"/>
<evidence type="ECO:0000256" key="3">
    <source>
        <dbReference type="ARBA" id="ARBA00012965"/>
    </source>
</evidence>
<feature type="binding site" evidence="8 12">
    <location>
        <position position="254"/>
    </location>
    <ligand>
        <name>substrate</name>
    </ligand>
</feature>
<feature type="binding site" evidence="8 13">
    <location>
        <position position="415"/>
    </location>
    <ligand>
        <name>Zn(2+)</name>
        <dbReference type="ChEBI" id="CHEBI:29105"/>
    </ligand>
</feature>
<dbReference type="PANTHER" id="PTHR21256">
    <property type="entry name" value="HISTIDINOL DEHYDROGENASE HDH"/>
    <property type="match status" value="1"/>
</dbReference>
<dbReference type="GO" id="GO:0008270">
    <property type="term" value="F:zinc ion binding"/>
    <property type="evidence" value="ECO:0007669"/>
    <property type="project" value="UniProtKB-UniRule"/>
</dbReference>
<evidence type="ECO:0000256" key="9">
    <source>
        <dbReference type="PIRNR" id="PIRNR000099"/>
    </source>
</evidence>
<dbReference type="EMBL" id="RCHR01000006">
    <property type="protein sequence ID" value="RLL42082.1"/>
    <property type="molecule type" value="Genomic_DNA"/>
</dbReference>
<dbReference type="FunFam" id="3.40.50.1980:FF:000026">
    <property type="entry name" value="Histidinol dehydrogenase"/>
    <property type="match status" value="1"/>
</dbReference>
<dbReference type="PIRSF" id="PIRSF000099">
    <property type="entry name" value="Histidinol_dh"/>
    <property type="match status" value="1"/>
</dbReference>
<dbReference type="AlphaFoldDB" id="A0A498D2Z1"/>
<dbReference type="InterPro" id="IPR016161">
    <property type="entry name" value="Ald_DH/histidinol_DH"/>
</dbReference>
<dbReference type="InterPro" id="IPR022695">
    <property type="entry name" value="Histidinol_DH_monofunct"/>
</dbReference>
<keyword evidence="5 8" id="KW-0862">Zinc</keyword>
<evidence type="ECO:0000256" key="2">
    <source>
        <dbReference type="ARBA" id="ARBA00010178"/>
    </source>
</evidence>
<reference evidence="15 16" key="1">
    <citation type="submission" date="2018-10" db="EMBL/GenBank/DDBJ databases">
        <title>Oceanobacillus sp. YLB-02 draft genome.</title>
        <authorList>
            <person name="Yu L."/>
        </authorList>
    </citation>
    <scope>NUCLEOTIDE SEQUENCE [LARGE SCALE GENOMIC DNA]</scope>
    <source>
        <strain evidence="15 16">YLB-02</strain>
    </source>
</reference>
<keyword evidence="8" id="KW-0028">Amino-acid biosynthesis</keyword>
<feature type="active site" description="Proton acceptor" evidence="8 10">
    <location>
        <position position="322"/>
    </location>
</feature>
<feature type="binding site" evidence="8 13">
    <location>
        <position position="356"/>
    </location>
    <ligand>
        <name>Zn(2+)</name>
        <dbReference type="ChEBI" id="CHEBI:29105"/>
    </ligand>
</feature>
<comment type="caution">
    <text evidence="15">The sequence shown here is derived from an EMBL/GenBank/DDBJ whole genome shotgun (WGS) entry which is preliminary data.</text>
</comment>
<dbReference type="PANTHER" id="PTHR21256:SF2">
    <property type="entry name" value="HISTIDINE BIOSYNTHESIS TRIFUNCTIONAL PROTEIN"/>
    <property type="match status" value="1"/>
</dbReference>
<evidence type="ECO:0000313" key="15">
    <source>
        <dbReference type="EMBL" id="RLL42082.1"/>
    </source>
</evidence>
<feature type="binding site" evidence="8 13">
    <location>
        <position position="257"/>
    </location>
    <ligand>
        <name>Zn(2+)</name>
        <dbReference type="ChEBI" id="CHEBI:29105"/>
    </ligand>
</feature>
<keyword evidence="4 8" id="KW-0479">Metal-binding</keyword>
<dbReference type="RefSeq" id="WP_121524421.1">
    <property type="nucleotide sequence ID" value="NZ_RCHR01000006.1"/>
</dbReference>
<evidence type="ECO:0000256" key="6">
    <source>
        <dbReference type="ARBA" id="ARBA00023002"/>
    </source>
</evidence>
<comment type="pathway">
    <text evidence="8">Amino-acid biosynthesis; L-histidine biosynthesis; L-histidine from 5-phospho-alpha-D-ribose 1-diphosphate: step 9/9.</text>
</comment>
<keyword evidence="16" id="KW-1185">Reference proteome</keyword>
<protein>
    <recommendedName>
        <fullName evidence="3 8">Histidinol dehydrogenase</fullName>
        <shortName evidence="8">HDH</shortName>
        <ecNumber evidence="3 8">1.1.1.23</ecNumber>
    </recommendedName>
</protein>
<dbReference type="GO" id="GO:0004399">
    <property type="term" value="F:histidinol dehydrogenase activity"/>
    <property type="evidence" value="ECO:0007669"/>
    <property type="project" value="UniProtKB-UniRule"/>
</dbReference>
<dbReference type="OrthoDB" id="9805269at2"/>
<feature type="binding site" evidence="8 13">
    <location>
        <position position="254"/>
    </location>
    <ligand>
        <name>Zn(2+)</name>
        <dbReference type="ChEBI" id="CHEBI:29105"/>
    </ligand>
</feature>
<evidence type="ECO:0000256" key="11">
    <source>
        <dbReference type="PIRSR" id="PIRSR000099-2"/>
    </source>
</evidence>
<comment type="function">
    <text evidence="1 8">Catalyzes the sequential NAD-dependent oxidations of L-histidinol to L-histidinaldehyde and then to L-histidine.</text>
</comment>